<organism evidence="1 2">
    <name type="scientific">Actinoallomurus vinaceus</name>
    <dbReference type="NCBI Taxonomy" id="1080074"/>
    <lineage>
        <taxon>Bacteria</taxon>
        <taxon>Bacillati</taxon>
        <taxon>Actinomycetota</taxon>
        <taxon>Actinomycetes</taxon>
        <taxon>Streptosporangiales</taxon>
        <taxon>Thermomonosporaceae</taxon>
        <taxon>Actinoallomurus</taxon>
    </lineage>
</organism>
<proteinExistence type="predicted"/>
<name>A0ABP8UCJ0_9ACTN</name>
<dbReference type="Proteomes" id="UP001501442">
    <property type="component" value="Unassembled WGS sequence"/>
</dbReference>
<dbReference type="RefSeq" id="WP_345431942.1">
    <property type="nucleotide sequence ID" value="NZ_BAABHK010000004.1"/>
</dbReference>
<protein>
    <recommendedName>
        <fullName evidence="3">HK97 gp10 family phage protein</fullName>
    </recommendedName>
</protein>
<comment type="caution">
    <text evidence="1">The sequence shown here is derived from an EMBL/GenBank/DDBJ whole genome shotgun (WGS) entry which is preliminary data.</text>
</comment>
<evidence type="ECO:0008006" key="3">
    <source>
        <dbReference type="Google" id="ProtNLM"/>
    </source>
</evidence>
<gene>
    <name evidence="1" type="ORF">GCM10023196_035570</name>
</gene>
<sequence length="138" mass="15624">MADDIARFIRHFGDVPKDIKKEIRPELRAAGELVAAQARVNASWSTRIPRATRVSVSFAKRKPGVSVVVDRRKAPHARPFEHGGRQGEFRHPVYGHRDRWVPQEARPFLEPAADARAGEAAKRIENAVDRVIRADFEK</sequence>
<accession>A0ABP8UCJ0</accession>
<reference evidence="2" key="1">
    <citation type="journal article" date="2019" name="Int. J. Syst. Evol. Microbiol.">
        <title>The Global Catalogue of Microorganisms (GCM) 10K type strain sequencing project: providing services to taxonomists for standard genome sequencing and annotation.</title>
        <authorList>
            <consortium name="The Broad Institute Genomics Platform"/>
            <consortium name="The Broad Institute Genome Sequencing Center for Infectious Disease"/>
            <person name="Wu L."/>
            <person name="Ma J."/>
        </authorList>
    </citation>
    <scope>NUCLEOTIDE SEQUENCE [LARGE SCALE GENOMIC DNA]</scope>
    <source>
        <strain evidence="2">JCM 17939</strain>
    </source>
</reference>
<keyword evidence="2" id="KW-1185">Reference proteome</keyword>
<evidence type="ECO:0000313" key="2">
    <source>
        <dbReference type="Proteomes" id="UP001501442"/>
    </source>
</evidence>
<evidence type="ECO:0000313" key="1">
    <source>
        <dbReference type="EMBL" id="GAA4626614.1"/>
    </source>
</evidence>
<dbReference type="EMBL" id="BAABHK010000004">
    <property type="protein sequence ID" value="GAA4626614.1"/>
    <property type="molecule type" value="Genomic_DNA"/>
</dbReference>